<proteinExistence type="predicted"/>
<protein>
    <submittedName>
        <fullName evidence="3">Phosphotransferase</fullName>
    </submittedName>
</protein>
<dbReference type="Pfam" id="PF01636">
    <property type="entry name" value="APH"/>
    <property type="match status" value="1"/>
</dbReference>
<gene>
    <name evidence="3" type="ORF">ACFOWM_07710</name>
</gene>
<dbReference type="InterPro" id="IPR002575">
    <property type="entry name" value="Aminoglycoside_PTrfase"/>
</dbReference>
<name>A0ABV8QSW1_9BACT</name>
<dbReference type="Proteomes" id="UP001595907">
    <property type="component" value="Unassembled WGS sequence"/>
</dbReference>
<organism evidence="3 4">
    <name type="scientific">Ferruginibacter yonginensis</name>
    <dbReference type="NCBI Taxonomy" id="1310416"/>
    <lineage>
        <taxon>Bacteria</taxon>
        <taxon>Pseudomonadati</taxon>
        <taxon>Bacteroidota</taxon>
        <taxon>Chitinophagia</taxon>
        <taxon>Chitinophagales</taxon>
        <taxon>Chitinophagaceae</taxon>
        <taxon>Ferruginibacter</taxon>
    </lineage>
</organism>
<evidence type="ECO:0000259" key="1">
    <source>
        <dbReference type="Pfam" id="PF01636"/>
    </source>
</evidence>
<evidence type="ECO:0000259" key="2">
    <source>
        <dbReference type="Pfam" id="PF22740"/>
    </source>
</evidence>
<accession>A0ABV8QSW1</accession>
<dbReference type="Gene3D" id="3.90.1200.10">
    <property type="match status" value="1"/>
</dbReference>
<dbReference type="Gene3D" id="3.30.200.20">
    <property type="entry name" value="Phosphorylase Kinase, domain 1"/>
    <property type="match status" value="1"/>
</dbReference>
<dbReference type="SUPFAM" id="SSF56112">
    <property type="entry name" value="Protein kinase-like (PK-like)"/>
    <property type="match status" value="1"/>
</dbReference>
<dbReference type="PANTHER" id="PTHR30448:SF0">
    <property type="entry name" value="RNASE ADAPTER PROTEIN RAPZ"/>
    <property type="match status" value="1"/>
</dbReference>
<feature type="domain" description="RapZ C-terminal" evidence="2">
    <location>
        <begin position="351"/>
        <end position="474"/>
    </location>
</feature>
<reference evidence="4" key="1">
    <citation type="journal article" date="2019" name="Int. J. Syst. Evol. Microbiol.">
        <title>The Global Catalogue of Microorganisms (GCM) 10K type strain sequencing project: providing services to taxonomists for standard genome sequencing and annotation.</title>
        <authorList>
            <consortium name="The Broad Institute Genomics Platform"/>
            <consortium name="The Broad Institute Genome Sequencing Center for Infectious Disease"/>
            <person name="Wu L."/>
            <person name="Ma J."/>
        </authorList>
    </citation>
    <scope>NUCLEOTIDE SEQUENCE [LARGE SCALE GENOMIC DNA]</scope>
    <source>
        <strain evidence="4">CECT 8289</strain>
    </source>
</reference>
<dbReference type="InterPro" id="IPR053931">
    <property type="entry name" value="RapZ_C"/>
</dbReference>
<sequence length="480" mass="55141">MSIHQSAIAHLFSLFSNDAIEHIQQLPQSGGDRVYFRIFTSTQQTYIATVNNFVKENEAFFYCTAHFKHIGAPVPTIFIKNDEGTIYIQEDFGDQSLLAILEQEGPTDAVQLLYKKSLKALAHLQIKGAVGFDYDNCITSKVFGKQAILSDLLYFKYYFLDTLKLPYDKEQLGAAFEVLSNYLHEADYQFFMYRDFQSRNIMIKNGEPYFIDYQGGMMGALQYDVASLLWQAKAHLNDDWKHDLFKYYRDCVAELLPTPIDAHRFESQYNGFVLIRLLQVLGAYGFRGLFERKAHFLTSIPMALENLRSFMQHYRIGIDVPELEKVLNAITTDDVIHRFKPIRATKETPLVVHIKSFSFLKSGYPKNVSDNGGGFVFDCRGILNPGRIEQHKKETGRDKPVQIYLQEKTRMEEFLAGVYSVVDIAVEDYIQRNFEVLEVNFGCTGGQHRSVYAADALARHLKNKYGVATTIKHIEQNFDN</sequence>
<evidence type="ECO:0000313" key="4">
    <source>
        <dbReference type="Proteomes" id="UP001595907"/>
    </source>
</evidence>
<keyword evidence="4" id="KW-1185">Reference proteome</keyword>
<comment type="caution">
    <text evidence="3">The sequence shown here is derived from an EMBL/GenBank/DDBJ whole genome shotgun (WGS) entry which is preliminary data.</text>
</comment>
<feature type="domain" description="Aminoglycoside phosphotransferase" evidence="1">
    <location>
        <begin position="23"/>
        <end position="248"/>
    </location>
</feature>
<dbReference type="InterPro" id="IPR005337">
    <property type="entry name" value="RapZ-like"/>
</dbReference>
<evidence type="ECO:0000313" key="3">
    <source>
        <dbReference type="EMBL" id="MFC4262757.1"/>
    </source>
</evidence>
<dbReference type="PANTHER" id="PTHR30448">
    <property type="entry name" value="RNASE ADAPTER PROTEIN RAPZ"/>
    <property type="match status" value="1"/>
</dbReference>
<dbReference type="Pfam" id="PF22740">
    <property type="entry name" value="PapZ_C"/>
    <property type="match status" value="1"/>
</dbReference>
<dbReference type="EMBL" id="JBHSCZ010000002">
    <property type="protein sequence ID" value="MFC4262757.1"/>
    <property type="molecule type" value="Genomic_DNA"/>
</dbReference>
<dbReference type="RefSeq" id="WP_379708515.1">
    <property type="nucleotide sequence ID" value="NZ_JBHSCZ010000002.1"/>
</dbReference>
<dbReference type="InterPro" id="IPR011009">
    <property type="entry name" value="Kinase-like_dom_sf"/>
</dbReference>